<protein>
    <recommendedName>
        <fullName evidence="3">Peptidase M23 domain-containing protein</fullName>
    </recommendedName>
</protein>
<dbReference type="SUPFAM" id="SSF51261">
    <property type="entry name" value="Duplicated hybrid motif"/>
    <property type="match status" value="1"/>
</dbReference>
<reference evidence="1 2" key="1">
    <citation type="submission" date="2020-03" db="EMBL/GenBank/DDBJ databases">
        <title>Screen low temperature-resistant strains for efficient degradation of petroleum hydrocarbons under the low temperature.</title>
        <authorList>
            <person name="Wang Y."/>
            <person name="Chen J."/>
        </authorList>
    </citation>
    <scope>NUCLEOTIDE SEQUENCE [LARGE SCALE GENOMIC DNA]</scope>
    <source>
        <strain evidence="1 2">KB1</strain>
    </source>
</reference>
<accession>A0A6G9CYH7</accession>
<evidence type="ECO:0000313" key="2">
    <source>
        <dbReference type="Proteomes" id="UP000502345"/>
    </source>
</evidence>
<evidence type="ECO:0008006" key="3">
    <source>
        <dbReference type="Google" id="ProtNLM"/>
    </source>
</evidence>
<evidence type="ECO:0000313" key="1">
    <source>
        <dbReference type="EMBL" id="QIP41948.1"/>
    </source>
</evidence>
<dbReference type="Gene3D" id="2.70.70.10">
    <property type="entry name" value="Glucose Permease (Domain IIA)"/>
    <property type="match status" value="1"/>
</dbReference>
<organism evidence="1 2">
    <name type="scientific">Rhodococcus erythropolis</name>
    <name type="common">Arthrobacter picolinophilus</name>
    <dbReference type="NCBI Taxonomy" id="1833"/>
    <lineage>
        <taxon>Bacteria</taxon>
        <taxon>Bacillati</taxon>
        <taxon>Actinomycetota</taxon>
        <taxon>Actinomycetes</taxon>
        <taxon>Mycobacteriales</taxon>
        <taxon>Nocardiaceae</taxon>
        <taxon>Rhodococcus</taxon>
        <taxon>Rhodococcus erythropolis group</taxon>
    </lineage>
</organism>
<dbReference type="AlphaFoldDB" id="A0A6G9CYH7"/>
<gene>
    <name evidence="1" type="ORF">G9444_4705</name>
</gene>
<name>A0A6G9CYH7_RHOER</name>
<sequence>MGNRGQSTGPHLHFEVAENGAKVDPAAWLQARGVAVTWVDNS</sequence>
<dbReference type="EMBL" id="CP050124">
    <property type="protein sequence ID" value="QIP41948.1"/>
    <property type="molecule type" value="Genomic_DNA"/>
</dbReference>
<dbReference type="Proteomes" id="UP000502345">
    <property type="component" value="Chromosome"/>
</dbReference>
<proteinExistence type="predicted"/>
<dbReference type="InterPro" id="IPR011055">
    <property type="entry name" value="Dup_hybrid_motif"/>
</dbReference>